<keyword evidence="2" id="KW-1185">Reference proteome</keyword>
<sequence length="358" mass="39805">MTTIYCDEAGNSGANLLDPEQPCFVLASNDFSREEAESLLEHVRSAQGAEPKFTGLRKSGNGVARLIRFLADPRLSNERVVVDVFHKKFMVTTKLVDIVAETVAHEFGPDLYECGANLAMSNMLHYCMPVFCGQENTDRFLAAFVELIRRKGPTEVDNFYAAGDAMIKACTSDDFKGDLFPFVERRLFDIWFGGYLDSLALDPAIPALFQHIAAWGSRKEDRFHVVHDASKPILASQATFQDMLALTGEGSNLIGYDRRKMRFPLRALTLTQADSTLHPQLQVADLCAGITNHLHRCWIADNFDELATATRDLGRVDWTFNGVVPSPDVTPEALGTAEGEGTNAVDAIAEHLWQRRQF</sequence>
<comment type="caution">
    <text evidence="1">The sequence shown here is derived from an EMBL/GenBank/DDBJ whole genome shotgun (WGS) entry which is preliminary data.</text>
</comment>
<organism evidence="1 2">
    <name type="scientific">Ottowia thiooxydans</name>
    <dbReference type="NCBI Taxonomy" id="219182"/>
    <lineage>
        <taxon>Bacteria</taxon>
        <taxon>Pseudomonadati</taxon>
        <taxon>Pseudomonadota</taxon>
        <taxon>Betaproteobacteria</taxon>
        <taxon>Burkholderiales</taxon>
        <taxon>Comamonadaceae</taxon>
        <taxon>Ottowia</taxon>
    </lineage>
</organism>
<protein>
    <recommendedName>
        <fullName evidence="3">DUF3800 domain-containing protein</fullName>
    </recommendedName>
</protein>
<name>A0ABV2QEH7_9BURK</name>
<proteinExistence type="predicted"/>
<evidence type="ECO:0000313" key="1">
    <source>
        <dbReference type="EMBL" id="MET4579444.1"/>
    </source>
</evidence>
<evidence type="ECO:0008006" key="3">
    <source>
        <dbReference type="Google" id="ProtNLM"/>
    </source>
</evidence>
<evidence type="ECO:0000313" key="2">
    <source>
        <dbReference type="Proteomes" id="UP001549320"/>
    </source>
</evidence>
<dbReference type="InterPro" id="IPR024524">
    <property type="entry name" value="DUF3800"/>
</dbReference>
<dbReference type="Proteomes" id="UP001549320">
    <property type="component" value="Unassembled WGS sequence"/>
</dbReference>
<accession>A0ABV2QEH7</accession>
<reference evidence="1 2" key="1">
    <citation type="submission" date="2024-06" db="EMBL/GenBank/DDBJ databases">
        <title>Sorghum-associated microbial communities from plants grown in Nebraska, USA.</title>
        <authorList>
            <person name="Schachtman D."/>
        </authorList>
    </citation>
    <scope>NUCLEOTIDE SEQUENCE [LARGE SCALE GENOMIC DNA]</scope>
    <source>
        <strain evidence="1 2">2709</strain>
    </source>
</reference>
<dbReference type="EMBL" id="JBEPSH010000009">
    <property type="protein sequence ID" value="MET4579444.1"/>
    <property type="molecule type" value="Genomic_DNA"/>
</dbReference>
<dbReference type="Pfam" id="PF12686">
    <property type="entry name" value="DUF3800"/>
    <property type="match status" value="1"/>
</dbReference>
<dbReference type="RefSeq" id="WP_354447535.1">
    <property type="nucleotide sequence ID" value="NZ_JBEPSH010000009.1"/>
</dbReference>
<gene>
    <name evidence="1" type="ORF">ABIE13_004572</name>
</gene>